<accession>C8PJC2</accession>
<dbReference type="AlphaFoldDB" id="C8PJC2"/>
<name>C8PJC2_9BACT</name>
<organism evidence="1 2">
    <name type="scientific">Campylobacter gracilis RM3268</name>
    <dbReference type="NCBI Taxonomy" id="553220"/>
    <lineage>
        <taxon>Bacteria</taxon>
        <taxon>Pseudomonadati</taxon>
        <taxon>Campylobacterota</taxon>
        <taxon>Epsilonproteobacteria</taxon>
        <taxon>Campylobacterales</taxon>
        <taxon>Campylobacteraceae</taxon>
        <taxon>Campylobacter</taxon>
    </lineage>
</organism>
<comment type="caution">
    <text evidence="1">The sequence shown here is derived from an EMBL/GenBank/DDBJ whole genome shotgun (WGS) entry which is preliminary data.</text>
</comment>
<evidence type="ECO:0000313" key="1">
    <source>
        <dbReference type="EMBL" id="EEV17027.1"/>
    </source>
</evidence>
<sequence length="70" mass="8424">MRQASHKNNLAIKILICLFKIPLKAPFKILFKILLGILIEILQEFRRKFHSYYQKLKFYPSLFAIIIFKI</sequence>
<dbReference type="Proteomes" id="UP000005709">
    <property type="component" value="Unassembled WGS sequence"/>
</dbReference>
<gene>
    <name evidence="1" type="ORF">CAMGR0001_1321</name>
</gene>
<keyword evidence="2" id="KW-1185">Reference proteome</keyword>
<protein>
    <submittedName>
        <fullName evidence="1">Uncharacterized protein</fullName>
    </submittedName>
</protein>
<reference evidence="1 2" key="1">
    <citation type="submission" date="2009-07" db="EMBL/GenBank/DDBJ databases">
        <authorList>
            <person name="Madupu R."/>
            <person name="Sebastian Y."/>
            <person name="Durkin A.S."/>
            <person name="Torralba M."/>
            <person name="Methe B."/>
            <person name="Sutton G.G."/>
            <person name="Strausberg R.L."/>
            <person name="Nelson K.E."/>
        </authorList>
    </citation>
    <scope>NUCLEOTIDE SEQUENCE [LARGE SCALE GENOMIC DNA]</scope>
    <source>
        <strain evidence="1 2">RM3268</strain>
    </source>
</reference>
<evidence type="ECO:0000313" key="2">
    <source>
        <dbReference type="Proteomes" id="UP000005709"/>
    </source>
</evidence>
<proteinExistence type="predicted"/>
<dbReference type="EMBL" id="ACYG01000027">
    <property type="protein sequence ID" value="EEV17027.1"/>
    <property type="molecule type" value="Genomic_DNA"/>
</dbReference>